<accession>A0A6M0LFS0</accession>
<keyword evidence="1" id="KW-0812">Transmembrane</keyword>
<dbReference type="AlphaFoldDB" id="A0A6M0LFS0"/>
<evidence type="ECO:0000256" key="1">
    <source>
        <dbReference type="SAM" id="Phobius"/>
    </source>
</evidence>
<protein>
    <submittedName>
        <fullName evidence="2">Uncharacterized protein</fullName>
    </submittedName>
</protein>
<sequence length="499" mass="57313">MTCEKCGAVIEDGHIMCQKCGALVTIGTKNNYGINWDTEPANKVSDPFFELQDKEVKEDIEDIEVDIVEDIEGIKTDEEIDKYEKHIPVRLICLFVIAIIVTVGAILKGKSFFEEREEKAFVNHIYENEWAYENMEESDGRIRYYSFNNGIYDSNGEMYCSKSNIDDQKTTVLFNYSNTRCRYIDFSDSKDGESGILYIGADGEKSKIAENVCEIYGTGLFGEKDSYYLTKDGEVYSYDDKTCKSTLRYENVMTMAVDELGDSVAYLCENEGEYVVNYTDEDTVIEIIRGEKKLAPFGISKRYHGNYIFLRDMDNGEIYRFSFSTKQLEDLEINAPKMSDAVFNKTTKWLLVNSNGSLYWCKPDTEPSILATNFENRDYANYLVDGFVCTLVVDDKSIFQYRLDVSGDQYYLNLEQVSDDYVIEDYVVESDGDVVFLSEDSLYWSRYASSDPVEILSDVKALYPDEGSFNNYTAVVLTEDDEYYLWVDGQLIKLDKSPF</sequence>
<dbReference type="RefSeq" id="WP_090485929.1">
    <property type="nucleotide sequence ID" value="NZ_VTVE01000001.1"/>
</dbReference>
<comment type="caution">
    <text evidence="2">The sequence shown here is derived from an EMBL/GenBank/DDBJ whole genome shotgun (WGS) entry which is preliminary data.</text>
</comment>
<gene>
    <name evidence="2" type="ORF">F0Q01_02650</name>
</gene>
<dbReference type="EMBL" id="VTVE01000001">
    <property type="protein sequence ID" value="NEX00777.1"/>
    <property type="molecule type" value="Genomic_DNA"/>
</dbReference>
<name>A0A6M0LFS0_PSEXY</name>
<proteinExistence type="predicted"/>
<reference evidence="2 3" key="2">
    <citation type="submission" date="2020-03" db="EMBL/GenBank/DDBJ databases">
        <title>Investigating the evolutionary divergence of the Butyrivibrio group.</title>
        <authorList>
            <person name="Skvortsov T."/>
            <person name="Santos F.G."/>
            <person name="Ting K.S."/>
            <person name="Creevey C.J."/>
        </authorList>
    </citation>
    <scope>NUCLEOTIDE SEQUENCE [LARGE SCALE GENOMIC DNA]</scope>
    <source>
        <strain evidence="2 3">MZ8</strain>
    </source>
</reference>
<dbReference type="SUPFAM" id="SSF82171">
    <property type="entry name" value="DPP6 N-terminal domain-like"/>
    <property type="match status" value="1"/>
</dbReference>
<organism evidence="2 3">
    <name type="scientific">Pseudobutyrivibrio xylanivorans</name>
    <dbReference type="NCBI Taxonomy" id="185007"/>
    <lineage>
        <taxon>Bacteria</taxon>
        <taxon>Bacillati</taxon>
        <taxon>Bacillota</taxon>
        <taxon>Clostridia</taxon>
        <taxon>Lachnospirales</taxon>
        <taxon>Lachnospiraceae</taxon>
        <taxon>Pseudobutyrivibrio</taxon>
    </lineage>
</organism>
<dbReference type="Proteomes" id="UP000473091">
    <property type="component" value="Unassembled WGS sequence"/>
</dbReference>
<keyword evidence="1" id="KW-0472">Membrane</keyword>
<evidence type="ECO:0000313" key="2">
    <source>
        <dbReference type="EMBL" id="NEX00777.1"/>
    </source>
</evidence>
<reference evidence="2 3" key="1">
    <citation type="submission" date="2019-09" db="EMBL/GenBank/DDBJ databases">
        <authorList>
            <person name="Pidcock S.E."/>
            <person name="Huws S.A."/>
        </authorList>
    </citation>
    <scope>NUCLEOTIDE SEQUENCE [LARGE SCALE GENOMIC DNA]</scope>
    <source>
        <strain evidence="2 3">MZ8</strain>
    </source>
</reference>
<evidence type="ECO:0000313" key="3">
    <source>
        <dbReference type="Proteomes" id="UP000473091"/>
    </source>
</evidence>
<keyword evidence="1" id="KW-1133">Transmembrane helix</keyword>
<feature type="transmembrane region" description="Helical" evidence="1">
    <location>
        <begin position="87"/>
        <end position="107"/>
    </location>
</feature>